<organism evidence="1">
    <name type="scientific">Candidatus Kentrum sp. LPFa</name>
    <dbReference type="NCBI Taxonomy" id="2126335"/>
    <lineage>
        <taxon>Bacteria</taxon>
        <taxon>Pseudomonadati</taxon>
        <taxon>Pseudomonadota</taxon>
        <taxon>Gammaproteobacteria</taxon>
        <taxon>Candidatus Kentrum</taxon>
    </lineage>
</organism>
<proteinExistence type="predicted"/>
<dbReference type="Pfam" id="PF07030">
    <property type="entry name" value="Phage_Mu_Gp36"/>
    <property type="match status" value="1"/>
</dbReference>
<name>A0A450WZZ2_9GAMM</name>
<dbReference type="EMBL" id="CAADFK010000315">
    <property type="protein sequence ID" value="VFK22571.1"/>
    <property type="molecule type" value="Genomic_DNA"/>
</dbReference>
<protein>
    <submittedName>
        <fullName evidence="1">Mu-like prophage protein gp36</fullName>
    </submittedName>
</protein>
<evidence type="ECO:0000313" key="1">
    <source>
        <dbReference type="EMBL" id="VFK22571.1"/>
    </source>
</evidence>
<gene>
    <name evidence="1" type="ORF">BECKLPF1236B_GA0070989_13154</name>
</gene>
<dbReference type="InterPro" id="IPR009752">
    <property type="entry name" value="Phage_Mu_GpJ"/>
</dbReference>
<reference evidence="1" key="1">
    <citation type="submission" date="2019-02" db="EMBL/GenBank/DDBJ databases">
        <authorList>
            <person name="Gruber-Vodicka R. H."/>
            <person name="Seah K. B. B."/>
        </authorList>
    </citation>
    <scope>NUCLEOTIDE SEQUENCE</scope>
    <source>
        <strain evidence="1">BECK_S313</strain>
    </source>
</reference>
<accession>A0A450WZZ2</accession>
<sequence length="149" mass="16514">MAYCTVEDLTLLMSVDTLTQLSNDDAQGEGPDQAVVARAIEHAEETIDGYLRARYELPLQTAPTLVRGFAGAIARHWLYARRPEGEEDLPKAVVRTYQGAMDALRAIRRGEIDIGISETQDAQPAPSRMRVRRSGPRLFGAEVLGRYRG</sequence>
<dbReference type="AlphaFoldDB" id="A0A450WZZ2"/>